<dbReference type="AlphaFoldDB" id="N8WTX4"/>
<evidence type="ECO:0000313" key="1">
    <source>
        <dbReference type="EMBL" id="ENV00344.1"/>
    </source>
</evidence>
<organism evidence="1 2">
    <name type="scientific">Acinetobacter variabilis</name>
    <dbReference type="NCBI Taxonomy" id="70346"/>
    <lineage>
        <taxon>Bacteria</taxon>
        <taxon>Pseudomonadati</taxon>
        <taxon>Pseudomonadota</taxon>
        <taxon>Gammaproteobacteria</taxon>
        <taxon>Moraxellales</taxon>
        <taxon>Moraxellaceae</taxon>
        <taxon>Acinetobacter</taxon>
    </lineage>
</organism>
<protein>
    <submittedName>
        <fullName evidence="1">Uncharacterized protein</fullName>
    </submittedName>
</protein>
<reference evidence="1 2" key="1">
    <citation type="submission" date="2013-02" db="EMBL/GenBank/DDBJ databases">
        <title>The Genome Sequence of Acinetobacter sp. NIPH 899.</title>
        <authorList>
            <consortium name="The Broad Institute Genome Sequencing Platform"/>
            <consortium name="The Broad Institute Genome Sequencing Center for Infectious Disease"/>
            <person name="Cerqueira G."/>
            <person name="Feldgarden M."/>
            <person name="Courvalin P."/>
            <person name="Perichon B."/>
            <person name="Grillot-Courvalin C."/>
            <person name="Clermont D."/>
            <person name="Rocha E."/>
            <person name="Yoon E.-J."/>
            <person name="Nemec A."/>
            <person name="Walker B."/>
            <person name="Young S.K."/>
            <person name="Zeng Q."/>
            <person name="Gargeya S."/>
            <person name="Fitzgerald M."/>
            <person name="Haas B."/>
            <person name="Abouelleil A."/>
            <person name="Alvarado L."/>
            <person name="Arachchi H.M."/>
            <person name="Berlin A.M."/>
            <person name="Chapman S.B."/>
            <person name="Dewar J."/>
            <person name="Goldberg J."/>
            <person name="Griggs A."/>
            <person name="Gujja S."/>
            <person name="Hansen M."/>
            <person name="Howarth C."/>
            <person name="Imamovic A."/>
            <person name="Larimer J."/>
            <person name="McCowan C."/>
            <person name="Murphy C."/>
            <person name="Neiman D."/>
            <person name="Pearson M."/>
            <person name="Priest M."/>
            <person name="Roberts A."/>
            <person name="Saif S."/>
            <person name="Shea T."/>
            <person name="Sisk P."/>
            <person name="Sykes S."/>
            <person name="Wortman J."/>
            <person name="Nusbaum C."/>
            <person name="Birren B."/>
        </authorList>
    </citation>
    <scope>NUCLEOTIDE SEQUENCE [LARGE SCALE GENOMIC DNA]</scope>
    <source>
        <strain evidence="1 2">NIPH 899</strain>
    </source>
</reference>
<accession>N8WTX4</accession>
<dbReference type="RefSeq" id="WP_004780819.1">
    <property type="nucleotide sequence ID" value="NZ_KB849398.1"/>
</dbReference>
<keyword evidence="2" id="KW-1185">Reference proteome</keyword>
<dbReference type="PATRIC" id="fig|1217710.3.peg.544"/>
<evidence type="ECO:0000313" key="2">
    <source>
        <dbReference type="Proteomes" id="UP000013070"/>
    </source>
</evidence>
<dbReference type="HOGENOM" id="CLU_1164132_0_0_6"/>
<proteinExistence type="predicted"/>
<comment type="caution">
    <text evidence="1">The sequence shown here is derived from an EMBL/GenBank/DDBJ whole genome shotgun (WGS) entry which is preliminary data.</text>
</comment>
<gene>
    <name evidence="1" type="ORF">F969_00575</name>
</gene>
<dbReference type="Proteomes" id="UP000013070">
    <property type="component" value="Unassembled WGS sequence"/>
</dbReference>
<dbReference type="eggNOG" id="ENOG5033A18">
    <property type="taxonomic scope" value="Bacteria"/>
</dbReference>
<dbReference type="EMBL" id="APPE01000031">
    <property type="protein sequence ID" value="ENV00344.1"/>
    <property type="molecule type" value="Genomic_DNA"/>
</dbReference>
<sequence>MFDFQASVVPQMKALENSYTNNAFEKEIKDLFISLFKEHLGEAAFNAFVLGSPHLGSFDLVRKSINTDGISLLQSNVEETTTRYLYRAWKSGDVQKRGLHILRVYIKLLFGSLAEVTQLQHSIHEPYPTRLVEYKPGDPLLPDHYLTSRIYVDIDTSFADDSIKRIASSVQSTLAARFVPEIRFRTLTTRSGMTFLFANNSGLRAHFIAKGELVNSNGN</sequence>
<name>N8WTX4_9GAMM</name>